<feature type="region of interest" description="Disordered" evidence="6">
    <location>
        <begin position="799"/>
        <end position="862"/>
    </location>
</feature>
<feature type="compositionally biased region" description="Acidic residues" evidence="6">
    <location>
        <begin position="17"/>
        <end position="29"/>
    </location>
</feature>
<feature type="compositionally biased region" description="Gly residues" evidence="6">
    <location>
        <begin position="820"/>
        <end position="838"/>
    </location>
</feature>
<sequence length="862" mass="97289">MSRFFRRGGDDSSSDSSSDEEELYSDNEQQDLQQEGSDQEDDSDFPTDSDDDSSSDDEAQGKNRFLKDADSDSDDSDDEARAKVRSAKTKFIDELEGSIKQIENGEKNGDWTLISNEFDKLTRQISKLPAANKTPKPYIRILAELEDFMNESLAKQKVTPKKMNAIQARALNAVKQKIKKTNKEYQTQIDSYREDKDAFMESEEEVEAPKTAKKTKTALDIETAPEDIDDEGFATVGKGGRTLQYTPESIFKHLRGVMETRGKKNTDKAEQITVMEKLLEIANTPYQKIRTLLALVSARFDLGSGTATAMPLDHWKNAEKELSALLQLLSTEKEYIVVEAAEEWDDDEKPPVLAVGDKYIKVPGSIVSYVERLDDELTRSLQSIDPHTPEYIERLQDESSLYNIIFRGMLYYEYLRKDTTLDIPQDSVNRIVMRRLEHVYFKPSAVIKTFEENCWEAAGSNVESVITSRSQSRDASNLVNVLCNYLFSNADGIIRARAMLCQVYFLALHNEYYKARDMMLMSHLQENIPSFDVLSQILYNRTLVQVGLCAFRKGLVYDAQNTLQEICGSGRQKELLAQGVMIQRYNQVSPEQERLEKQRQLPFHMHINLELLECVYLTCSMLLEIPLLAQTGSSPDVKKRIISKTYRRMLEYHERQIFTGPPENTRDHVMQASKALAAGEWKKAITFIHSIKIWDLMPDAEDIKTMLSKQIQEEGLRTYLFTYAPFYDTLASETLSQMFELDDAKVTAVVSKMIAHEELAASLDQVTSTIIFRKGVELSRLQSLALTLSDKASNLIESNERTLEQRTQGTSNAFERQGGRGRGGQRGGGRGGRGGARIGGNTQRQAGGTQFTGGALGAAVRG</sequence>
<dbReference type="GO" id="GO:0003723">
    <property type="term" value="F:RNA binding"/>
    <property type="evidence" value="ECO:0007669"/>
    <property type="project" value="InterPro"/>
</dbReference>
<dbReference type="GO" id="GO:0033290">
    <property type="term" value="C:eukaryotic 48S preinitiation complex"/>
    <property type="evidence" value="ECO:0007669"/>
    <property type="project" value="UniProtKB-UniRule"/>
</dbReference>
<dbReference type="InterPro" id="IPR027516">
    <property type="entry name" value="EIF3C"/>
</dbReference>
<feature type="region of interest" description="Disordered" evidence="6">
    <location>
        <begin position="1"/>
        <end position="82"/>
    </location>
</feature>
<keyword evidence="2 4" id="KW-0396">Initiation factor</keyword>
<dbReference type="PANTHER" id="PTHR13937:SF0">
    <property type="entry name" value="EUKARYOTIC TRANSLATION INITIATION FACTOR 3 SUBUNIT C-RELATED"/>
    <property type="match status" value="1"/>
</dbReference>
<comment type="function">
    <text evidence="4">Component of the eukaryotic translation initiation factor 3 (eIF-3) complex, which is involved in protein synthesis of a specialized repertoire of mRNAs and, together with other initiation factors, stimulates binding of mRNA and methionyl-tRNAi to the 40S ribosome. The eIF-3 complex specifically targets and initiates translation of a subset of mRNAs involved in cell proliferation.</text>
</comment>
<dbReference type="SMART" id="SM00088">
    <property type="entry name" value="PINT"/>
    <property type="match status" value="1"/>
</dbReference>
<reference evidence="8 9" key="1">
    <citation type="submission" date="2016-03" db="EMBL/GenBank/DDBJ databases">
        <title>Fine-scale spatial genetic structure of a fungal parasite of coffee scale insects.</title>
        <authorList>
            <person name="Jackson D."/>
            <person name="Zemenick K.A."/>
            <person name="Malloure B."/>
            <person name="Quandt C.A."/>
            <person name="James T.Y."/>
        </authorList>
    </citation>
    <scope>NUCLEOTIDE SEQUENCE [LARGE SCALE GENOMIC DNA]</scope>
    <source>
        <strain evidence="8 9">UM487</strain>
    </source>
</reference>
<comment type="subunit">
    <text evidence="4">Component of the eukaryotic translation initiation factor 3 (eIF-3) complex.</text>
</comment>
<accession>A0A179IJX8</accession>
<gene>
    <name evidence="4" type="primary">NIP1</name>
    <name evidence="8" type="ORF">LLEC1_05967</name>
</gene>
<keyword evidence="9" id="KW-1185">Reference proteome</keyword>
<comment type="caution">
    <text evidence="8">The sequence shown here is derived from an EMBL/GenBank/DDBJ whole genome shotgun (WGS) entry which is preliminary data.</text>
</comment>
<organism evidence="8 9">
    <name type="scientific">Cordyceps confragosa</name>
    <name type="common">Lecanicillium lecanii</name>
    <dbReference type="NCBI Taxonomy" id="2714763"/>
    <lineage>
        <taxon>Eukaryota</taxon>
        <taxon>Fungi</taxon>
        <taxon>Dikarya</taxon>
        <taxon>Ascomycota</taxon>
        <taxon>Pezizomycotina</taxon>
        <taxon>Sordariomycetes</taxon>
        <taxon>Hypocreomycetidae</taxon>
        <taxon>Hypocreales</taxon>
        <taxon>Cordycipitaceae</taxon>
        <taxon>Akanthomyces</taxon>
    </lineage>
</organism>
<comment type="subcellular location">
    <subcellularLocation>
        <location evidence="4">Cytoplasm</location>
    </subcellularLocation>
</comment>
<evidence type="ECO:0000256" key="2">
    <source>
        <dbReference type="ARBA" id="ARBA00022540"/>
    </source>
</evidence>
<dbReference type="Gene3D" id="1.10.10.10">
    <property type="entry name" value="Winged helix-like DNA-binding domain superfamily/Winged helix DNA-binding domain"/>
    <property type="match status" value="1"/>
</dbReference>
<dbReference type="SUPFAM" id="SSF46785">
    <property type="entry name" value="Winged helix' DNA-binding domain"/>
    <property type="match status" value="1"/>
</dbReference>
<dbReference type="GO" id="GO:0016282">
    <property type="term" value="C:eukaryotic 43S preinitiation complex"/>
    <property type="evidence" value="ECO:0007669"/>
    <property type="project" value="UniProtKB-UniRule"/>
</dbReference>
<evidence type="ECO:0000256" key="3">
    <source>
        <dbReference type="ARBA" id="ARBA00022917"/>
    </source>
</evidence>
<dbReference type="GO" id="GO:0001732">
    <property type="term" value="P:formation of cytoplasmic translation initiation complex"/>
    <property type="evidence" value="ECO:0007669"/>
    <property type="project" value="UniProtKB-UniRule"/>
</dbReference>
<evidence type="ECO:0000256" key="1">
    <source>
        <dbReference type="ARBA" id="ARBA00022490"/>
    </source>
</evidence>
<evidence type="ECO:0000259" key="7">
    <source>
        <dbReference type="PROSITE" id="PS50250"/>
    </source>
</evidence>
<dbReference type="InterPro" id="IPR036390">
    <property type="entry name" value="WH_DNA-bd_sf"/>
</dbReference>
<evidence type="ECO:0000313" key="9">
    <source>
        <dbReference type="Proteomes" id="UP000243081"/>
    </source>
</evidence>
<evidence type="ECO:0000313" key="8">
    <source>
        <dbReference type="EMBL" id="OAR02039.1"/>
    </source>
</evidence>
<dbReference type="HAMAP" id="MF_03002">
    <property type="entry name" value="eIF3c"/>
    <property type="match status" value="1"/>
</dbReference>
<dbReference type="OMA" id="FRCGLIK"/>
<protein>
    <recommendedName>
        <fullName evidence="4">Eukaryotic translation initiation factor 3 subunit C</fullName>
        <shortName evidence="4">eIF3c</shortName>
    </recommendedName>
    <alternativeName>
        <fullName evidence="4">Eukaryotic translation initiation factor 3 93 kDa subunit homolog</fullName>
        <shortName evidence="4">eIF3 p93</shortName>
    </alternativeName>
    <alternativeName>
        <fullName evidence="4">Translation initiation factor eIF3, p93 subunit homolog</fullName>
    </alternativeName>
</protein>
<dbReference type="InterPro" id="IPR008905">
    <property type="entry name" value="EIF3C_N_dom"/>
</dbReference>
<feature type="compositionally biased region" description="Acidic residues" evidence="6">
    <location>
        <begin position="37"/>
        <end position="58"/>
    </location>
</feature>
<proteinExistence type="inferred from homology"/>
<dbReference type="PROSITE" id="PS50250">
    <property type="entry name" value="PCI"/>
    <property type="match status" value="1"/>
</dbReference>
<dbReference type="PANTHER" id="PTHR13937">
    <property type="entry name" value="EUKARYOTIC TRANSLATION INITATION FACTOR 3, SUBUNIT 8 EIF3S8 -RELATED"/>
    <property type="match status" value="1"/>
</dbReference>
<dbReference type="Pfam" id="PF01399">
    <property type="entry name" value="PCI"/>
    <property type="match status" value="1"/>
</dbReference>
<keyword evidence="5" id="KW-0175">Coiled coil</keyword>
<dbReference type="GO" id="GO:0031369">
    <property type="term" value="F:translation initiation factor binding"/>
    <property type="evidence" value="ECO:0007669"/>
    <property type="project" value="InterPro"/>
</dbReference>
<comment type="similarity">
    <text evidence="4">Belongs to the eIF-3 subunit C family.</text>
</comment>
<feature type="compositionally biased region" description="Basic and acidic residues" evidence="6">
    <location>
        <begin position="59"/>
        <end position="70"/>
    </location>
</feature>
<dbReference type="Pfam" id="PF05470">
    <property type="entry name" value="eIF-3c_N"/>
    <property type="match status" value="1"/>
</dbReference>
<dbReference type="Proteomes" id="UP000243081">
    <property type="component" value="Unassembled WGS sequence"/>
</dbReference>
<evidence type="ECO:0000256" key="6">
    <source>
        <dbReference type="SAM" id="MobiDB-lite"/>
    </source>
</evidence>
<keyword evidence="1 4" id="KW-0963">Cytoplasm</keyword>
<dbReference type="FunFam" id="1.10.10.10:FF:000300">
    <property type="entry name" value="Eukaryotic translation initiation factor 3 subunit C"/>
    <property type="match status" value="1"/>
</dbReference>
<evidence type="ECO:0000256" key="4">
    <source>
        <dbReference type="HAMAP-Rule" id="MF_03002"/>
    </source>
</evidence>
<dbReference type="Pfam" id="PF26569">
    <property type="entry name" value="EIF3CL_C"/>
    <property type="match status" value="1"/>
</dbReference>
<keyword evidence="3 4" id="KW-0648">Protein biosynthesis</keyword>
<name>A0A179IJX8_CORDF</name>
<dbReference type="GO" id="GO:0005852">
    <property type="term" value="C:eukaryotic translation initiation factor 3 complex"/>
    <property type="evidence" value="ECO:0007669"/>
    <property type="project" value="UniProtKB-UniRule"/>
</dbReference>
<dbReference type="InterPro" id="IPR058999">
    <property type="entry name" value="EIF3CL_C"/>
</dbReference>
<dbReference type="EMBL" id="LUKN01000888">
    <property type="protein sequence ID" value="OAR02039.1"/>
    <property type="molecule type" value="Genomic_DNA"/>
</dbReference>
<feature type="coiled-coil region" evidence="5">
    <location>
        <begin position="168"/>
        <end position="202"/>
    </location>
</feature>
<dbReference type="AlphaFoldDB" id="A0A179IJX8"/>
<dbReference type="GO" id="GO:0003743">
    <property type="term" value="F:translation initiation factor activity"/>
    <property type="evidence" value="ECO:0007669"/>
    <property type="project" value="UniProtKB-UniRule"/>
</dbReference>
<dbReference type="OrthoDB" id="29647at2759"/>
<evidence type="ECO:0000256" key="5">
    <source>
        <dbReference type="SAM" id="Coils"/>
    </source>
</evidence>
<dbReference type="InterPro" id="IPR000717">
    <property type="entry name" value="PCI_dom"/>
</dbReference>
<feature type="compositionally biased region" description="Polar residues" evidence="6">
    <location>
        <begin position="805"/>
        <end position="814"/>
    </location>
</feature>
<dbReference type="InterPro" id="IPR036388">
    <property type="entry name" value="WH-like_DNA-bd_sf"/>
</dbReference>
<feature type="domain" description="PCI" evidence="7">
    <location>
        <begin position="603"/>
        <end position="777"/>
    </location>
</feature>